<dbReference type="Proteomes" id="UP000076842">
    <property type="component" value="Unassembled WGS sequence"/>
</dbReference>
<name>A0A165K3P6_9BASI</name>
<sequence>MSDLYVYIAPQLIGRTPPLTHAAARLRSQPNLPVAVPAAATTQRYPYCHLPYIGIADGPHSLVGHRWRLLQSYILNQAHILDAVHEEERLRLELDWLRSIAHENEADIHQRIFERDRFLNTLLAESALGLVQVRQHVTTVHNHRSLRIDFDYRQQIPPFNAMTSAILQILLQDLDSNIDTVRLLVDRHQHRDIFDLMLEDWRAIVEVEWDDVQQKPPSVQAAIRRYIQLNHDIFALQHSIDLTNYNIELLEVEIELWNDPASGLMTPCGGWHPPPIPSSQGSEADNQH</sequence>
<protein>
    <submittedName>
        <fullName evidence="1">Uncharacterized protein</fullName>
    </submittedName>
</protein>
<evidence type="ECO:0000313" key="1">
    <source>
        <dbReference type="EMBL" id="KZT62637.1"/>
    </source>
</evidence>
<keyword evidence="2" id="KW-1185">Reference proteome</keyword>
<organism evidence="1 2">
    <name type="scientific">Calocera cornea HHB12733</name>
    <dbReference type="NCBI Taxonomy" id="1353952"/>
    <lineage>
        <taxon>Eukaryota</taxon>
        <taxon>Fungi</taxon>
        <taxon>Dikarya</taxon>
        <taxon>Basidiomycota</taxon>
        <taxon>Agaricomycotina</taxon>
        <taxon>Dacrymycetes</taxon>
        <taxon>Dacrymycetales</taxon>
        <taxon>Dacrymycetaceae</taxon>
        <taxon>Calocera</taxon>
    </lineage>
</organism>
<proteinExistence type="predicted"/>
<dbReference type="EMBL" id="KV423915">
    <property type="protein sequence ID" value="KZT62637.1"/>
    <property type="molecule type" value="Genomic_DNA"/>
</dbReference>
<reference evidence="1 2" key="1">
    <citation type="journal article" date="2016" name="Mol. Biol. Evol.">
        <title>Comparative Genomics of Early-Diverging Mushroom-Forming Fungi Provides Insights into the Origins of Lignocellulose Decay Capabilities.</title>
        <authorList>
            <person name="Nagy L.G."/>
            <person name="Riley R."/>
            <person name="Tritt A."/>
            <person name="Adam C."/>
            <person name="Daum C."/>
            <person name="Floudas D."/>
            <person name="Sun H."/>
            <person name="Yadav J.S."/>
            <person name="Pangilinan J."/>
            <person name="Larsson K.H."/>
            <person name="Matsuura K."/>
            <person name="Barry K."/>
            <person name="Labutti K."/>
            <person name="Kuo R."/>
            <person name="Ohm R.A."/>
            <person name="Bhattacharya S.S."/>
            <person name="Shirouzu T."/>
            <person name="Yoshinaga Y."/>
            <person name="Martin F.M."/>
            <person name="Grigoriev I.V."/>
            <person name="Hibbett D.S."/>
        </authorList>
    </citation>
    <scope>NUCLEOTIDE SEQUENCE [LARGE SCALE GENOMIC DNA]</scope>
    <source>
        <strain evidence="1 2">HHB12733</strain>
    </source>
</reference>
<accession>A0A165K3P6</accession>
<dbReference type="AlphaFoldDB" id="A0A165K3P6"/>
<dbReference type="InParanoid" id="A0A165K3P6"/>
<evidence type="ECO:0000313" key="2">
    <source>
        <dbReference type="Proteomes" id="UP000076842"/>
    </source>
</evidence>
<gene>
    <name evidence="1" type="ORF">CALCODRAFT_533732</name>
</gene>